<dbReference type="GO" id="GO:0006508">
    <property type="term" value="P:proteolysis"/>
    <property type="evidence" value="ECO:0007669"/>
    <property type="project" value="UniProtKB-KW"/>
</dbReference>
<evidence type="ECO:0000256" key="4">
    <source>
        <dbReference type="ARBA" id="ARBA00022801"/>
    </source>
</evidence>
<evidence type="ECO:0000313" key="11">
    <source>
        <dbReference type="Proteomes" id="UP000321367"/>
    </source>
</evidence>
<name>A0A5C6ZU37_9FLAO</name>
<keyword evidence="4" id="KW-0378">Hydrolase</keyword>
<evidence type="ECO:0000256" key="5">
    <source>
        <dbReference type="ARBA" id="ARBA00022833"/>
    </source>
</evidence>
<dbReference type="Proteomes" id="UP000321367">
    <property type="component" value="Unassembled WGS sequence"/>
</dbReference>
<dbReference type="SMART" id="SM00631">
    <property type="entry name" value="Zn_pept"/>
    <property type="match status" value="1"/>
</dbReference>
<comment type="cofactor">
    <cofactor evidence="1">
        <name>Zn(2+)</name>
        <dbReference type="ChEBI" id="CHEBI:29105"/>
    </cofactor>
</comment>
<comment type="caution">
    <text evidence="10">The sequence shown here is derived from an EMBL/GenBank/DDBJ whole genome shotgun (WGS) entry which is preliminary data.</text>
</comment>
<evidence type="ECO:0000256" key="3">
    <source>
        <dbReference type="ARBA" id="ARBA00022670"/>
    </source>
</evidence>
<accession>A0A5C6ZU37</accession>
<comment type="caution">
    <text evidence="7">Lacks conserved residue(s) required for the propagation of feature annotation.</text>
</comment>
<evidence type="ECO:0000256" key="2">
    <source>
        <dbReference type="ARBA" id="ARBA00005988"/>
    </source>
</evidence>
<dbReference type="OrthoDB" id="5294005at2"/>
<keyword evidence="3" id="KW-0645">Protease</keyword>
<gene>
    <name evidence="10" type="ORF">ES724_09745</name>
</gene>
<dbReference type="SUPFAM" id="SSF53187">
    <property type="entry name" value="Zn-dependent exopeptidases"/>
    <property type="match status" value="1"/>
</dbReference>
<dbReference type="GO" id="GO:0008270">
    <property type="term" value="F:zinc ion binding"/>
    <property type="evidence" value="ECO:0007669"/>
    <property type="project" value="InterPro"/>
</dbReference>
<evidence type="ECO:0000256" key="8">
    <source>
        <dbReference type="SAM" id="SignalP"/>
    </source>
</evidence>
<dbReference type="PANTHER" id="PTHR11705">
    <property type="entry name" value="PROTEASE FAMILY M14 CARBOXYPEPTIDASE A,B"/>
    <property type="match status" value="1"/>
</dbReference>
<evidence type="ECO:0000256" key="6">
    <source>
        <dbReference type="ARBA" id="ARBA00023049"/>
    </source>
</evidence>
<evidence type="ECO:0000256" key="1">
    <source>
        <dbReference type="ARBA" id="ARBA00001947"/>
    </source>
</evidence>
<dbReference type="AlphaFoldDB" id="A0A5C6ZU37"/>
<sequence>MNQNLICLFAVAFFGIFSATAQQDYPTNAEVAQRLQQMASSGNAKLISLTKTEGGQDIWALRIGKGDLDNKPAIAITGGVEGYHVLSVELALHVANRLLKDHSELLETTTFYVFPNMSPDAYSQYFSNIKYERRGNTVKIDHDRDGRLSEDGYEDLNKDGFISKFRVESPLGDYVPHEKDSRVLVKAENEGKSTNRYRMFSEGIDNDKDEKYNEDPEEGIAFNKSLTYKFPAFEPYAGDYPVSQKESRALLDYLFERWNIFAFVTFSPANNLSAPLSFNKSDAEKRIVSSMLEKDVEINKMVSEIYNETIPHKAYNQENQGTGGDYFQWAYFHFGRLSFSTPGWWVPEVKAEIKDSTMVEENKDIKEVKDTPETNFLSWAQKEDLKDIFIPWQEVNHPDFPNQKVEVGGIKPFVMINPPYRMVDSIAENHTNFIVKLAEIQPKLEFHNLKTEKLSGGLTRITVDLFNNSPLPTHSELGVRSRWLQKLQVTVNKEKKDLLAGNTIKLLDKLGAYEKETLSWIVKGGGTANIKVGAPHTGYVTINVKL</sequence>
<protein>
    <submittedName>
        <fullName evidence="10">Peptidase</fullName>
    </submittedName>
</protein>
<dbReference type="CDD" id="cd06905">
    <property type="entry name" value="M14-like"/>
    <property type="match status" value="1"/>
</dbReference>
<evidence type="ECO:0000313" key="10">
    <source>
        <dbReference type="EMBL" id="TXD93492.1"/>
    </source>
</evidence>
<keyword evidence="6" id="KW-0482">Metalloprotease</keyword>
<reference evidence="10 11" key="1">
    <citation type="submission" date="2019-08" db="EMBL/GenBank/DDBJ databases">
        <title>Genome sequence of Gillisia hiemivivida IC154 (type strain).</title>
        <authorList>
            <person name="Bowman J.P."/>
        </authorList>
    </citation>
    <scope>NUCLEOTIDE SEQUENCE [LARGE SCALE GENOMIC DNA]</scope>
    <source>
        <strain evidence="10 11">IC154</strain>
    </source>
</reference>
<dbReference type="EMBL" id="VORY01000010">
    <property type="protein sequence ID" value="TXD93492.1"/>
    <property type="molecule type" value="Genomic_DNA"/>
</dbReference>
<keyword evidence="5" id="KW-0862">Zinc</keyword>
<dbReference type="RefSeq" id="WP_146932517.1">
    <property type="nucleotide sequence ID" value="NZ_CBCSHZ010000013.1"/>
</dbReference>
<dbReference type="GO" id="GO:0005615">
    <property type="term" value="C:extracellular space"/>
    <property type="evidence" value="ECO:0007669"/>
    <property type="project" value="TreeGrafter"/>
</dbReference>
<feature type="chain" id="PRO_5023079511" evidence="8">
    <location>
        <begin position="22"/>
        <end position="546"/>
    </location>
</feature>
<organism evidence="10 11">
    <name type="scientific">Gillisia hiemivivida</name>
    <dbReference type="NCBI Taxonomy" id="291190"/>
    <lineage>
        <taxon>Bacteria</taxon>
        <taxon>Pseudomonadati</taxon>
        <taxon>Bacteroidota</taxon>
        <taxon>Flavobacteriia</taxon>
        <taxon>Flavobacteriales</taxon>
        <taxon>Flavobacteriaceae</taxon>
        <taxon>Gillisia</taxon>
    </lineage>
</organism>
<dbReference type="InterPro" id="IPR000834">
    <property type="entry name" value="Peptidase_M14"/>
</dbReference>
<feature type="domain" description="Peptidase M14" evidence="9">
    <location>
        <begin position="24"/>
        <end position="364"/>
    </location>
</feature>
<comment type="similarity">
    <text evidence="2 7">Belongs to the peptidase M14 family.</text>
</comment>
<keyword evidence="8" id="KW-0732">Signal</keyword>
<evidence type="ECO:0000256" key="7">
    <source>
        <dbReference type="PROSITE-ProRule" id="PRU01379"/>
    </source>
</evidence>
<dbReference type="PANTHER" id="PTHR11705:SF143">
    <property type="entry name" value="SLL0236 PROTEIN"/>
    <property type="match status" value="1"/>
</dbReference>
<dbReference type="Gene3D" id="3.40.630.10">
    <property type="entry name" value="Zn peptidases"/>
    <property type="match status" value="1"/>
</dbReference>
<dbReference type="GO" id="GO:0004181">
    <property type="term" value="F:metallocarboxypeptidase activity"/>
    <property type="evidence" value="ECO:0007669"/>
    <property type="project" value="InterPro"/>
</dbReference>
<feature type="signal peptide" evidence="8">
    <location>
        <begin position="1"/>
        <end position="21"/>
    </location>
</feature>
<dbReference type="Pfam" id="PF00246">
    <property type="entry name" value="Peptidase_M14"/>
    <property type="match status" value="1"/>
</dbReference>
<dbReference type="PROSITE" id="PS52035">
    <property type="entry name" value="PEPTIDASE_M14"/>
    <property type="match status" value="1"/>
</dbReference>
<proteinExistence type="inferred from homology"/>
<evidence type="ECO:0000259" key="9">
    <source>
        <dbReference type="PROSITE" id="PS52035"/>
    </source>
</evidence>
<keyword evidence="11" id="KW-1185">Reference proteome</keyword>